<comment type="cofactor">
    <cofactor evidence="1">
        <name>(6R)-5,10-methylene-5,6,7,8-tetrahydrofolate</name>
        <dbReference type="ChEBI" id="CHEBI:15636"/>
    </cofactor>
</comment>
<evidence type="ECO:0000256" key="2">
    <source>
        <dbReference type="ARBA" id="ARBA00022630"/>
    </source>
</evidence>
<dbReference type="Pfam" id="PF00875">
    <property type="entry name" value="DNA_photolyase"/>
    <property type="match status" value="1"/>
</dbReference>
<dbReference type="GO" id="GO:0009416">
    <property type="term" value="P:response to light stimulus"/>
    <property type="evidence" value="ECO:0007669"/>
    <property type="project" value="TreeGrafter"/>
</dbReference>
<dbReference type="RefSeq" id="WP_084658479.1">
    <property type="nucleotide sequence ID" value="NZ_FPKR01000008.1"/>
</dbReference>
<gene>
    <name evidence="9" type="ORF">SAMN02745887_02330</name>
</gene>
<dbReference type="EMBL" id="FPKR01000008">
    <property type="protein sequence ID" value="SFZ77310.1"/>
    <property type="molecule type" value="Genomic_DNA"/>
</dbReference>
<dbReference type="GO" id="GO:0003904">
    <property type="term" value="F:deoxyribodipyrimidine photo-lyase activity"/>
    <property type="evidence" value="ECO:0007669"/>
    <property type="project" value="TreeGrafter"/>
</dbReference>
<feature type="binding site" evidence="5">
    <location>
        <position position="212"/>
    </location>
    <ligand>
        <name>FAD</name>
        <dbReference type="ChEBI" id="CHEBI:57692"/>
    </ligand>
</feature>
<dbReference type="InterPro" id="IPR036155">
    <property type="entry name" value="Crypto/Photolyase_N_sf"/>
</dbReference>
<dbReference type="InterPro" id="IPR036134">
    <property type="entry name" value="Crypto/Photolyase_FAD-like_sf"/>
</dbReference>
<dbReference type="Gene3D" id="1.10.579.10">
    <property type="entry name" value="DNA Cyclobutane Dipyrimidine Photolyase, subunit A, domain 3"/>
    <property type="match status" value="1"/>
</dbReference>
<dbReference type="STRING" id="1121279.SAMN02745887_02330"/>
<dbReference type="PROSITE" id="PS51645">
    <property type="entry name" value="PHR_CRY_ALPHA_BETA"/>
    <property type="match status" value="1"/>
</dbReference>
<dbReference type="GO" id="GO:0071949">
    <property type="term" value="F:FAD binding"/>
    <property type="evidence" value="ECO:0007669"/>
    <property type="project" value="TreeGrafter"/>
</dbReference>
<keyword evidence="10" id="KW-1185">Reference proteome</keyword>
<reference evidence="9 10" key="1">
    <citation type="submission" date="2016-11" db="EMBL/GenBank/DDBJ databases">
        <authorList>
            <person name="Jaros S."/>
            <person name="Januszkiewicz K."/>
            <person name="Wedrychowicz H."/>
        </authorList>
    </citation>
    <scope>NUCLEOTIDE SEQUENCE [LARGE SCALE GENOMIC DNA]</scope>
    <source>
        <strain evidence="9 10">DSM 18899</strain>
    </source>
</reference>
<sequence>MTTLQLVWFKRDLRVRDHWPLQQACAAGPVLALYCFEPSQWQQPDASARHLGFVQDSLRELEHDLAKLGLRLWLYHGEVCAALQQLRAQRDIAGLWSHEETGNLASYARDKAVAAWCRQHGVHWREIPQYGVIRRLDSRNAWAGRWEQFMAAEAAPLPRAAQAAQIALAPNRWPDARELGLPDTDIAARQRGGRRVAVGVLSDFLAERAAQYRGGISSPLKAGSACSRLSPYLAWGNLSLREVVQAKRRHVLALQQGPEAQRPRNLLPSLASFEQRLHWHCHFIQKLESEPEIELHNMHRGYDGLREQDFRSDWFEAWALGQTGYPLIDACMAQLQATGWVNFRMRAMLISFASYNLWLHWRAPAHHLARLFTDYEPGIHYPQVQMQSGVTGINALRIYNPIKQAQEHDPHGHFVRQWLPALRRVPDPYLFEPWQMPSTLQARHGVRIGHDYPAPLVDFSTSLRTAKARFSTWREQPGLRELARAVFDKHGSRRAKAEREWGRRKRPTPDQRQLGLFEEA</sequence>
<keyword evidence="9" id="KW-0456">Lyase</keyword>
<comment type="cofactor">
    <cofactor evidence="5">
        <name>FAD</name>
        <dbReference type="ChEBI" id="CHEBI:57692"/>
    </cofactor>
    <text evidence="5">Binds 1 FAD per subunit.</text>
</comment>
<dbReference type="InterPro" id="IPR002081">
    <property type="entry name" value="Cryptochrome/DNA_photolyase_1"/>
</dbReference>
<evidence type="ECO:0000256" key="4">
    <source>
        <dbReference type="ARBA" id="ARBA00022991"/>
    </source>
</evidence>
<dbReference type="GO" id="GO:0006139">
    <property type="term" value="P:nucleobase-containing compound metabolic process"/>
    <property type="evidence" value="ECO:0007669"/>
    <property type="project" value="UniProtKB-ARBA"/>
</dbReference>
<feature type="compositionally biased region" description="Basic and acidic residues" evidence="7">
    <location>
        <begin position="491"/>
        <end position="501"/>
    </location>
</feature>
<dbReference type="InterPro" id="IPR014729">
    <property type="entry name" value="Rossmann-like_a/b/a_fold"/>
</dbReference>
<comment type="similarity">
    <text evidence="6">Belongs to the DNA photolyase family.</text>
</comment>
<dbReference type="Gene3D" id="3.40.50.620">
    <property type="entry name" value="HUPs"/>
    <property type="match status" value="1"/>
</dbReference>
<organism evidence="9 10">
    <name type="scientific">Chitinimonas taiwanensis DSM 18899</name>
    <dbReference type="NCBI Taxonomy" id="1121279"/>
    <lineage>
        <taxon>Bacteria</taxon>
        <taxon>Pseudomonadati</taxon>
        <taxon>Pseudomonadota</taxon>
        <taxon>Betaproteobacteria</taxon>
        <taxon>Neisseriales</taxon>
        <taxon>Chitinibacteraceae</taxon>
        <taxon>Chitinimonas</taxon>
    </lineage>
</organism>
<dbReference type="InterPro" id="IPR005101">
    <property type="entry name" value="Cryptochr/Photolyase_FAD-bd"/>
</dbReference>
<feature type="domain" description="Photolyase/cryptochrome alpha/beta" evidence="8">
    <location>
        <begin position="3"/>
        <end position="132"/>
    </location>
</feature>
<dbReference type="GO" id="GO:0003677">
    <property type="term" value="F:DNA binding"/>
    <property type="evidence" value="ECO:0007669"/>
    <property type="project" value="TreeGrafter"/>
</dbReference>
<keyword evidence="4 6" id="KW-0157">Chromophore</keyword>
<dbReference type="Pfam" id="PF03441">
    <property type="entry name" value="FAD_binding_7"/>
    <property type="match status" value="1"/>
</dbReference>
<dbReference type="OrthoDB" id="9772484at2"/>
<evidence type="ECO:0000256" key="7">
    <source>
        <dbReference type="SAM" id="MobiDB-lite"/>
    </source>
</evidence>
<keyword evidence="3 5" id="KW-0274">FAD</keyword>
<accession>A0A1K2HKL0</accession>
<dbReference type="InterPro" id="IPR006050">
    <property type="entry name" value="DNA_photolyase_N"/>
</dbReference>
<proteinExistence type="inferred from homology"/>
<dbReference type="PANTHER" id="PTHR11455:SF9">
    <property type="entry name" value="CRYPTOCHROME CIRCADIAN CLOCK 5 ISOFORM X1"/>
    <property type="match status" value="1"/>
</dbReference>
<dbReference type="InterPro" id="IPR018394">
    <property type="entry name" value="DNA_photolyase_1_CS_C"/>
</dbReference>
<dbReference type="GO" id="GO:0006950">
    <property type="term" value="P:response to stress"/>
    <property type="evidence" value="ECO:0007669"/>
    <property type="project" value="UniProtKB-ARBA"/>
</dbReference>
<dbReference type="PRINTS" id="PR00147">
    <property type="entry name" value="DNAPHOTLYASE"/>
</dbReference>
<dbReference type="SUPFAM" id="SSF48173">
    <property type="entry name" value="Cryptochrome/photolyase FAD-binding domain"/>
    <property type="match status" value="1"/>
</dbReference>
<evidence type="ECO:0000313" key="10">
    <source>
        <dbReference type="Proteomes" id="UP000186513"/>
    </source>
</evidence>
<feature type="binding site" evidence="5">
    <location>
        <position position="273"/>
    </location>
    <ligand>
        <name>FAD</name>
        <dbReference type="ChEBI" id="CHEBI:57692"/>
    </ligand>
</feature>
<dbReference type="SUPFAM" id="SSF52425">
    <property type="entry name" value="Cryptochrome/photolyase, N-terminal domain"/>
    <property type="match status" value="1"/>
</dbReference>
<feature type="region of interest" description="Disordered" evidence="7">
    <location>
        <begin position="491"/>
        <end position="520"/>
    </location>
</feature>
<dbReference type="Proteomes" id="UP000186513">
    <property type="component" value="Unassembled WGS sequence"/>
</dbReference>
<evidence type="ECO:0000256" key="1">
    <source>
        <dbReference type="ARBA" id="ARBA00001932"/>
    </source>
</evidence>
<dbReference type="PROSITE" id="PS00394">
    <property type="entry name" value="DNA_PHOTOLYASES_1_1"/>
    <property type="match status" value="1"/>
</dbReference>
<protein>
    <submittedName>
        <fullName evidence="9">Deoxyribodipyrimidine photo-lyase</fullName>
    </submittedName>
</protein>
<evidence type="ECO:0000259" key="8">
    <source>
        <dbReference type="PROSITE" id="PS51645"/>
    </source>
</evidence>
<evidence type="ECO:0000256" key="6">
    <source>
        <dbReference type="RuleBase" id="RU004182"/>
    </source>
</evidence>
<dbReference type="PANTHER" id="PTHR11455">
    <property type="entry name" value="CRYPTOCHROME"/>
    <property type="match status" value="1"/>
</dbReference>
<keyword evidence="2 5" id="KW-0285">Flavoprotein</keyword>
<dbReference type="AlphaFoldDB" id="A0A1K2HKL0"/>
<dbReference type="Gene3D" id="1.25.40.80">
    <property type="match status" value="1"/>
</dbReference>
<evidence type="ECO:0000313" key="9">
    <source>
        <dbReference type="EMBL" id="SFZ77310.1"/>
    </source>
</evidence>
<evidence type="ECO:0000256" key="3">
    <source>
        <dbReference type="ARBA" id="ARBA00022827"/>
    </source>
</evidence>
<name>A0A1K2HKL0_9NEIS</name>
<evidence type="ECO:0000256" key="5">
    <source>
        <dbReference type="PIRSR" id="PIRSR602081-1"/>
    </source>
</evidence>